<protein>
    <recommendedName>
        <fullName evidence="3">Toxin YoeB</fullName>
    </recommendedName>
</protein>
<organism evidence="1 2">
    <name type="scientific">Pelomonas aquatica</name>
    <dbReference type="NCBI Taxonomy" id="431058"/>
    <lineage>
        <taxon>Bacteria</taxon>
        <taxon>Pseudomonadati</taxon>
        <taxon>Pseudomonadota</taxon>
        <taxon>Betaproteobacteria</taxon>
        <taxon>Burkholderiales</taxon>
        <taxon>Sphaerotilaceae</taxon>
        <taxon>Roseateles</taxon>
    </lineage>
</organism>
<name>A0ABU1ZFH0_9BURK</name>
<proteinExistence type="predicted"/>
<sequence length="65" mass="7686">MLRTLKITNRKNQAADDLAFWRSRPMAERIAAVETLRQQMLPPHESGDAEPRLQRVCRITQRTRR</sequence>
<dbReference type="RefSeq" id="WP_157275522.1">
    <property type="nucleotide sequence ID" value="NZ_JAVDXQ010000005.1"/>
</dbReference>
<dbReference type="EMBL" id="JAVDXQ010000005">
    <property type="protein sequence ID" value="MDR7298401.1"/>
    <property type="molecule type" value="Genomic_DNA"/>
</dbReference>
<gene>
    <name evidence="1" type="ORF">J2X16_003764</name>
</gene>
<evidence type="ECO:0000313" key="2">
    <source>
        <dbReference type="Proteomes" id="UP001180536"/>
    </source>
</evidence>
<dbReference type="Proteomes" id="UP001180536">
    <property type="component" value="Unassembled WGS sequence"/>
</dbReference>
<evidence type="ECO:0008006" key="3">
    <source>
        <dbReference type="Google" id="ProtNLM"/>
    </source>
</evidence>
<keyword evidence="2" id="KW-1185">Reference proteome</keyword>
<comment type="caution">
    <text evidence="1">The sequence shown here is derived from an EMBL/GenBank/DDBJ whole genome shotgun (WGS) entry which is preliminary data.</text>
</comment>
<evidence type="ECO:0000313" key="1">
    <source>
        <dbReference type="EMBL" id="MDR7298401.1"/>
    </source>
</evidence>
<accession>A0ABU1ZFH0</accession>
<reference evidence="1 2" key="1">
    <citation type="submission" date="2023-07" db="EMBL/GenBank/DDBJ databases">
        <title>Sorghum-associated microbial communities from plants grown in Nebraska, USA.</title>
        <authorList>
            <person name="Schachtman D."/>
        </authorList>
    </citation>
    <scope>NUCLEOTIDE SEQUENCE [LARGE SCALE GENOMIC DNA]</scope>
    <source>
        <strain evidence="1 2">BE310</strain>
    </source>
</reference>